<dbReference type="GeneID" id="8504122"/>
<dbReference type="AlphaFoldDB" id="A0A179UR59"/>
<keyword evidence="2" id="KW-0812">Transmembrane</keyword>
<dbReference type="Proteomes" id="UP000002038">
    <property type="component" value="Unassembled WGS sequence"/>
</dbReference>
<accession>A0A179UR59</accession>
<dbReference type="EMBL" id="GG657457">
    <property type="protein sequence ID" value="OAT09521.1"/>
    <property type="molecule type" value="Genomic_DNA"/>
</dbReference>
<evidence type="ECO:0000313" key="4">
    <source>
        <dbReference type="Proteomes" id="UP000002038"/>
    </source>
</evidence>
<name>A0A179UR59_BLAGS</name>
<feature type="region of interest" description="Disordered" evidence="1">
    <location>
        <begin position="1"/>
        <end position="41"/>
    </location>
</feature>
<proteinExistence type="predicted"/>
<protein>
    <submittedName>
        <fullName evidence="3">Uncharacterized protein</fullName>
    </submittedName>
</protein>
<feature type="compositionally biased region" description="Polar residues" evidence="1">
    <location>
        <begin position="11"/>
        <end position="25"/>
    </location>
</feature>
<gene>
    <name evidence="3" type="ORF">BDBG_05281</name>
</gene>
<dbReference type="VEuPathDB" id="FungiDB:BDBG_05281"/>
<dbReference type="KEGG" id="bgh:BDBG_05281"/>
<feature type="transmembrane region" description="Helical" evidence="2">
    <location>
        <begin position="154"/>
        <end position="175"/>
    </location>
</feature>
<dbReference type="OrthoDB" id="5342924at2759"/>
<evidence type="ECO:0000313" key="3">
    <source>
        <dbReference type="EMBL" id="OAT09521.1"/>
    </source>
</evidence>
<dbReference type="RefSeq" id="XP_002624512.1">
    <property type="nucleotide sequence ID" value="XM_002624466.2"/>
</dbReference>
<keyword evidence="4" id="KW-1185">Reference proteome</keyword>
<feature type="transmembrane region" description="Helical" evidence="2">
    <location>
        <begin position="55"/>
        <end position="76"/>
    </location>
</feature>
<feature type="transmembrane region" description="Helical" evidence="2">
    <location>
        <begin position="196"/>
        <end position="223"/>
    </location>
</feature>
<evidence type="ECO:0000256" key="2">
    <source>
        <dbReference type="SAM" id="Phobius"/>
    </source>
</evidence>
<reference evidence="4" key="1">
    <citation type="journal article" date="2015" name="PLoS Genet.">
        <title>The dynamic genome and transcriptome of the human fungal pathogen Blastomyces and close relative Emmonsia.</title>
        <authorList>
            <person name="Munoz J.F."/>
            <person name="Gauthier G.M."/>
            <person name="Desjardins C.A."/>
            <person name="Gallo J.E."/>
            <person name="Holder J."/>
            <person name="Sullivan T.D."/>
            <person name="Marty A.J."/>
            <person name="Carmen J.C."/>
            <person name="Chen Z."/>
            <person name="Ding L."/>
            <person name="Gujja S."/>
            <person name="Magrini V."/>
            <person name="Misas E."/>
            <person name="Mitreva M."/>
            <person name="Priest M."/>
            <person name="Saif S."/>
            <person name="Whiston E.A."/>
            <person name="Young S."/>
            <person name="Zeng Q."/>
            <person name="Goldman W.E."/>
            <person name="Mardis E.R."/>
            <person name="Taylor J.W."/>
            <person name="McEwen J.G."/>
            <person name="Clay O.K."/>
            <person name="Klein B.S."/>
            <person name="Cuomo C.A."/>
        </authorList>
    </citation>
    <scope>NUCLEOTIDE SEQUENCE [LARGE SCALE GENOMIC DNA]</scope>
    <source>
        <strain evidence="4">SLH14081</strain>
    </source>
</reference>
<sequence>MDLNGHFGHGKNNNTSSDIPKSLSETGGEENAPDASREDVQTRTPWYKSTTLHNVIFDIFCFAWLVPIIASLWLNFTEYVIGASVSCAIPGYKDHCNLWRNLQEHTVALDNKDHEVLGFLQLVAKALEVWFTVCAGSLVLDFSMLLLRRRGLPVGYFLTYMEFANVMSPFSFTFWKSIRTPKNLASSVSHRKSKASLWFFAFLALLLCITCNLMGPAVAVLVIPSLGWAEVNSPMEGAFGVMLASDPPKRISNLRSCEEAALIAGNFTCTDYYSSSVDEMSAGLQWRRSLWDNGSTVLEPILADGNVAFSYNSSTWGDIHHVWVPSRQILREMSLDYMEIFNSKSKNTFEEAKRALPDRDLDFDLFNYYRNTLDIEVHREGPSLGTKGFCTTASIIDIELSSTKSVHCYNTTSRSQPGYYYECIRLGSPWKDARVAHSNFSIRETDTTSGRNISVNMYSVGRSFGIPPEKEHCIVDREISDSCDWDRISSLIVRNPRQAALHLNIQFVEYTPTNMVTPNSTVVCQTNSHLTFPSYTMTLTPLEINNTIVKLVVPQGKPPKSIFLHSDWMLAAWSVSRSGTVDGNRLAASNLVASVKSLASIPLPETREDIPPFRKATNVVLDQHRLIYNHALSLIGHTLVNATELGESGTYMERHPQLTSLKKFRVWGYGTDSQSSKLGVAMAIVGCIFVLGRTLARPLFMHSRPSTLDIVIAALRYSGGFGESAGTSSDENVRFRRDTNAEDLTFVLR</sequence>
<organism evidence="3 4">
    <name type="scientific">Blastomyces gilchristii (strain SLH14081)</name>
    <name type="common">Blastomyces dermatitidis</name>
    <dbReference type="NCBI Taxonomy" id="559298"/>
    <lineage>
        <taxon>Eukaryota</taxon>
        <taxon>Fungi</taxon>
        <taxon>Dikarya</taxon>
        <taxon>Ascomycota</taxon>
        <taxon>Pezizomycotina</taxon>
        <taxon>Eurotiomycetes</taxon>
        <taxon>Eurotiomycetidae</taxon>
        <taxon>Onygenales</taxon>
        <taxon>Ajellomycetaceae</taxon>
        <taxon>Blastomyces</taxon>
    </lineage>
</organism>
<keyword evidence="2" id="KW-0472">Membrane</keyword>
<evidence type="ECO:0000256" key="1">
    <source>
        <dbReference type="SAM" id="MobiDB-lite"/>
    </source>
</evidence>
<keyword evidence="2" id="KW-1133">Transmembrane helix</keyword>